<evidence type="ECO:0000256" key="3">
    <source>
        <dbReference type="ARBA" id="ARBA00022741"/>
    </source>
</evidence>
<keyword evidence="5 7" id="KW-0067">ATP-binding</keyword>
<comment type="catalytic activity">
    <reaction evidence="7">
        <text>shikimate + ATP = 3-phosphoshikimate + ADP + H(+)</text>
        <dbReference type="Rhea" id="RHEA:13121"/>
        <dbReference type="ChEBI" id="CHEBI:15378"/>
        <dbReference type="ChEBI" id="CHEBI:30616"/>
        <dbReference type="ChEBI" id="CHEBI:36208"/>
        <dbReference type="ChEBI" id="CHEBI:145989"/>
        <dbReference type="ChEBI" id="CHEBI:456216"/>
        <dbReference type="EC" id="2.7.1.71"/>
    </reaction>
</comment>
<keyword evidence="7" id="KW-0479">Metal-binding</keyword>
<dbReference type="PANTHER" id="PTHR21087:SF16">
    <property type="entry name" value="SHIKIMATE KINASE 1, CHLOROPLASTIC"/>
    <property type="match status" value="1"/>
</dbReference>
<dbReference type="RefSeq" id="WP_317900597.1">
    <property type="nucleotide sequence ID" value="NZ_JAIRBC010000002.1"/>
</dbReference>
<comment type="pathway">
    <text evidence="7">Metabolic intermediate biosynthesis; chorismate biosynthesis; chorismate from D-erythrose 4-phosphate and phosphoenolpyruvate: step 5/7.</text>
</comment>
<name>A0AAE3JM62_9FLAO</name>
<keyword evidence="4 7" id="KW-0418">Kinase</keyword>
<keyword evidence="9" id="KW-1185">Reference proteome</keyword>
<keyword evidence="6 7" id="KW-0057">Aromatic amino acid biosynthesis</keyword>
<gene>
    <name evidence="7" type="primary">aroK</name>
    <name evidence="8" type="ORF">K8352_01665</name>
</gene>
<dbReference type="Gene3D" id="3.40.50.300">
    <property type="entry name" value="P-loop containing nucleotide triphosphate hydrolases"/>
    <property type="match status" value="1"/>
</dbReference>
<dbReference type="SUPFAM" id="SSF52540">
    <property type="entry name" value="P-loop containing nucleoside triphosphate hydrolases"/>
    <property type="match status" value="1"/>
</dbReference>
<feature type="binding site" evidence="7">
    <location>
        <position position="14"/>
    </location>
    <ligand>
        <name>Mg(2+)</name>
        <dbReference type="ChEBI" id="CHEBI:18420"/>
    </ligand>
</feature>
<dbReference type="Pfam" id="PF01202">
    <property type="entry name" value="SKI"/>
    <property type="match status" value="1"/>
</dbReference>
<comment type="subunit">
    <text evidence="7">Monomer.</text>
</comment>
<dbReference type="GO" id="GO:0009423">
    <property type="term" value="P:chorismate biosynthetic process"/>
    <property type="evidence" value="ECO:0007669"/>
    <property type="project" value="UniProtKB-UniRule"/>
</dbReference>
<comment type="cofactor">
    <cofactor evidence="7">
        <name>Mg(2+)</name>
        <dbReference type="ChEBI" id="CHEBI:18420"/>
    </cofactor>
    <text evidence="7">Binds 1 Mg(2+) ion per subunit.</text>
</comment>
<keyword evidence="7" id="KW-0963">Cytoplasm</keyword>
<organism evidence="8 9">
    <name type="scientific">Cerina litoralis</name>
    <dbReference type="NCBI Taxonomy" id="2874477"/>
    <lineage>
        <taxon>Bacteria</taxon>
        <taxon>Pseudomonadati</taxon>
        <taxon>Bacteroidota</taxon>
        <taxon>Flavobacteriia</taxon>
        <taxon>Flavobacteriales</taxon>
        <taxon>Flavobacteriaceae</taxon>
        <taxon>Cerina</taxon>
    </lineage>
</organism>
<dbReference type="GO" id="GO:0005524">
    <property type="term" value="F:ATP binding"/>
    <property type="evidence" value="ECO:0007669"/>
    <property type="project" value="UniProtKB-UniRule"/>
</dbReference>
<keyword evidence="7" id="KW-0460">Magnesium</keyword>
<dbReference type="HAMAP" id="MF_00109">
    <property type="entry name" value="Shikimate_kinase"/>
    <property type="match status" value="1"/>
</dbReference>
<protein>
    <recommendedName>
        <fullName evidence="7">Shikimate kinase</fullName>
        <shortName evidence="7">SK</shortName>
        <ecNumber evidence="7">2.7.1.71</ecNumber>
    </recommendedName>
</protein>
<accession>A0AAE3JM62</accession>
<comment type="caution">
    <text evidence="7">Lacks conserved residue(s) required for the propagation of feature annotation.</text>
</comment>
<dbReference type="InterPro" id="IPR000623">
    <property type="entry name" value="Shikimate_kinase/TSH1"/>
</dbReference>
<dbReference type="EMBL" id="JAIRBC010000002">
    <property type="protein sequence ID" value="MCG2459450.1"/>
    <property type="molecule type" value="Genomic_DNA"/>
</dbReference>
<dbReference type="AlphaFoldDB" id="A0AAE3JM62"/>
<evidence type="ECO:0000256" key="1">
    <source>
        <dbReference type="ARBA" id="ARBA00022605"/>
    </source>
</evidence>
<proteinExistence type="inferred from homology"/>
<keyword evidence="3 7" id="KW-0547">Nucleotide-binding</keyword>
<reference evidence="8" key="1">
    <citation type="submission" date="2023-02" db="EMBL/GenBank/DDBJ databases">
        <title>Genome of Flavobacteriaceae gen. nov. sp. strain F89.</title>
        <authorList>
            <person name="Wang Y."/>
        </authorList>
    </citation>
    <scope>NUCLEOTIDE SEQUENCE</scope>
    <source>
        <strain evidence="8">F89</strain>
    </source>
</reference>
<dbReference type="PRINTS" id="PR01100">
    <property type="entry name" value="SHIKIMTKNASE"/>
</dbReference>
<feature type="binding site" evidence="7">
    <location>
        <position position="141"/>
    </location>
    <ligand>
        <name>substrate</name>
    </ligand>
</feature>
<evidence type="ECO:0000256" key="7">
    <source>
        <dbReference type="HAMAP-Rule" id="MF_00109"/>
    </source>
</evidence>
<sequence length="170" mass="19103">MKIVLVGYMGSGKSTVGKLLASDLNLSFLDLDTYMEQRLQKSIPTIFNENGEIYFRKMEHLLLKEILESKENFILSTGGGTPCYSGNMETIMDGTADVFYLKLSIMGLVNRLTPEMAGRPLLKNLSQEELPEFIGKHLFERNPYYAMAKHTINCDGKAPSEIVDQIKSVI</sequence>
<evidence type="ECO:0000256" key="6">
    <source>
        <dbReference type="ARBA" id="ARBA00023141"/>
    </source>
</evidence>
<dbReference type="InterPro" id="IPR031322">
    <property type="entry name" value="Shikimate/glucono_kinase"/>
</dbReference>
<feature type="binding site" evidence="7">
    <location>
        <position position="119"/>
    </location>
    <ligand>
        <name>ATP</name>
        <dbReference type="ChEBI" id="CHEBI:30616"/>
    </ligand>
</feature>
<evidence type="ECO:0000313" key="8">
    <source>
        <dbReference type="EMBL" id="MCG2459450.1"/>
    </source>
</evidence>
<feature type="binding site" evidence="7">
    <location>
        <begin position="10"/>
        <end position="15"/>
    </location>
    <ligand>
        <name>ATP</name>
        <dbReference type="ChEBI" id="CHEBI:30616"/>
    </ligand>
</feature>
<dbReference type="PANTHER" id="PTHR21087">
    <property type="entry name" value="SHIKIMATE KINASE"/>
    <property type="match status" value="1"/>
</dbReference>
<dbReference type="CDD" id="cd00464">
    <property type="entry name" value="SK"/>
    <property type="match status" value="1"/>
</dbReference>
<keyword evidence="2 7" id="KW-0808">Transferase</keyword>
<dbReference type="InterPro" id="IPR027417">
    <property type="entry name" value="P-loop_NTPase"/>
</dbReference>
<feature type="binding site" evidence="7">
    <location>
        <position position="32"/>
    </location>
    <ligand>
        <name>substrate</name>
    </ligand>
</feature>
<comment type="caution">
    <text evidence="8">The sequence shown here is derived from an EMBL/GenBank/DDBJ whole genome shotgun (WGS) entry which is preliminary data.</text>
</comment>
<dbReference type="EC" id="2.7.1.71" evidence="7"/>
<keyword evidence="1 7" id="KW-0028">Amino-acid biosynthesis</keyword>
<dbReference type="GO" id="GO:0004765">
    <property type="term" value="F:shikimate kinase activity"/>
    <property type="evidence" value="ECO:0007669"/>
    <property type="project" value="UniProtKB-UniRule"/>
</dbReference>
<comment type="similarity">
    <text evidence="7">Belongs to the shikimate kinase family.</text>
</comment>
<evidence type="ECO:0000256" key="4">
    <source>
        <dbReference type="ARBA" id="ARBA00022777"/>
    </source>
</evidence>
<dbReference type="GO" id="GO:0009073">
    <property type="term" value="P:aromatic amino acid family biosynthetic process"/>
    <property type="evidence" value="ECO:0007669"/>
    <property type="project" value="UniProtKB-KW"/>
</dbReference>
<evidence type="ECO:0000256" key="5">
    <source>
        <dbReference type="ARBA" id="ARBA00022840"/>
    </source>
</evidence>
<comment type="subcellular location">
    <subcellularLocation>
        <location evidence="7">Cytoplasm</location>
    </subcellularLocation>
</comment>
<dbReference type="GO" id="GO:0008652">
    <property type="term" value="P:amino acid biosynthetic process"/>
    <property type="evidence" value="ECO:0007669"/>
    <property type="project" value="UniProtKB-KW"/>
</dbReference>
<dbReference type="GO" id="GO:0000287">
    <property type="term" value="F:magnesium ion binding"/>
    <property type="evidence" value="ECO:0007669"/>
    <property type="project" value="UniProtKB-UniRule"/>
</dbReference>
<dbReference type="Proteomes" id="UP001200642">
    <property type="component" value="Unassembled WGS sequence"/>
</dbReference>
<evidence type="ECO:0000313" key="9">
    <source>
        <dbReference type="Proteomes" id="UP001200642"/>
    </source>
</evidence>
<feature type="binding site" evidence="7">
    <location>
        <position position="56"/>
    </location>
    <ligand>
        <name>substrate</name>
    </ligand>
</feature>
<evidence type="ECO:0000256" key="2">
    <source>
        <dbReference type="ARBA" id="ARBA00022679"/>
    </source>
</evidence>
<dbReference type="GO" id="GO:0005829">
    <property type="term" value="C:cytosol"/>
    <property type="evidence" value="ECO:0007669"/>
    <property type="project" value="TreeGrafter"/>
</dbReference>
<feature type="binding site" evidence="7">
    <location>
        <position position="79"/>
    </location>
    <ligand>
        <name>substrate</name>
    </ligand>
</feature>
<comment type="function">
    <text evidence="7">Catalyzes the specific phosphorylation of the 3-hydroxyl group of shikimic acid using ATP as a cosubstrate.</text>
</comment>